<feature type="transmembrane region" description="Helical" evidence="5">
    <location>
        <begin position="223"/>
        <end position="251"/>
    </location>
</feature>
<evidence type="ECO:0000256" key="2">
    <source>
        <dbReference type="ARBA" id="ARBA00022692"/>
    </source>
</evidence>
<accession>A0ABV5ZDY3</accession>
<name>A0ABV5ZDY3_9GAMM</name>
<evidence type="ECO:0000256" key="5">
    <source>
        <dbReference type="SAM" id="Phobius"/>
    </source>
</evidence>
<feature type="transmembrane region" description="Helical" evidence="5">
    <location>
        <begin position="82"/>
        <end position="105"/>
    </location>
</feature>
<proteinExistence type="predicted"/>
<evidence type="ECO:0000256" key="1">
    <source>
        <dbReference type="ARBA" id="ARBA00004141"/>
    </source>
</evidence>
<organism evidence="6 7">
    <name type="scientific">Balneatrix alpica</name>
    <dbReference type="NCBI Taxonomy" id="75684"/>
    <lineage>
        <taxon>Bacteria</taxon>
        <taxon>Pseudomonadati</taxon>
        <taxon>Pseudomonadota</taxon>
        <taxon>Gammaproteobacteria</taxon>
        <taxon>Oceanospirillales</taxon>
        <taxon>Balneatrichaceae</taxon>
        <taxon>Balneatrix</taxon>
    </lineage>
</organism>
<protein>
    <submittedName>
        <fullName evidence="6">EI24 domain-containing protein</fullName>
    </submittedName>
</protein>
<feature type="transmembrane region" description="Helical" evidence="5">
    <location>
        <begin position="38"/>
        <end position="61"/>
    </location>
</feature>
<keyword evidence="2 5" id="KW-0812">Transmembrane</keyword>
<reference evidence="6 7" key="1">
    <citation type="submission" date="2024-09" db="EMBL/GenBank/DDBJ databases">
        <authorList>
            <person name="Sun Q."/>
            <person name="Mori K."/>
        </authorList>
    </citation>
    <scope>NUCLEOTIDE SEQUENCE [LARGE SCALE GENOMIC DNA]</scope>
    <source>
        <strain evidence="6 7">ATCC 51285</strain>
    </source>
</reference>
<keyword evidence="7" id="KW-1185">Reference proteome</keyword>
<comment type="subcellular location">
    <subcellularLocation>
        <location evidence="1">Membrane</location>
        <topology evidence="1">Multi-pass membrane protein</topology>
    </subcellularLocation>
</comment>
<dbReference type="RefSeq" id="WP_027312668.1">
    <property type="nucleotide sequence ID" value="NZ_JBHLZN010000005.1"/>
</dbReference>
<comment type="caution">
    <text evidence="6">The sequence shown here is derived from an EMBL/GenBank/DDBJ whole genome shotgun (WGS) entry which is preliminary data.</text>
</comment>
<evidence type="ECO:0000256" key="4">
    <source>
        <dbReference type="ARBA" id="ARBA00023136"/>
    </source>
</evidence>
<dbReference type="Pfam" id="PF07264">
    <property type="entry name" value="EI24"/>
    <property type="match status" value="1"/>
</dbReference>
<evidence type="ECO:0000313" key="7">
    <source>
        <dbReference type="Proteomes" id="UP001589628"/>
    </source>
</evidence>
<evidence type="ECO:0000256" key="3">
    <source>
        <dbReference type="ARBA" id="ARBA00022989"/>
    </source>
</evidence>
<dbReference type="Proteomes" id="UP001589628">
    <property type="component" value="Unassembled WGS sequence"/>
</dbReference>
<dbReference type="InterPro" id="IPR059112">
    <property type="entry name" value="CysZ/EI24"/>
</dbReference>
<gene>
    <name evidence="6" type="ORF">ACFFLH_13850</name>
</gene>
<feature type="transmembrane region" description="Helical" evidence="5">
    <location>
        <begin position="158"/>
        <end position="181"/>
    </location>
</feature>
<dbReference type="EMBL" id="JBHLZN010000005">
    <property type="protein sequence ID" value="MFB9887499.1"/>
    <property type="molecule type" value="Genomic_DNA"/>
</dbReference>
<sequence length="272" mass="30026">MGWEQTTTRSSALLPVVLQDLFSGPILMRALLPFLLGLVLTLIVLLWGGVILVGAGVTWLGESTNPEMVVANAEAWLEQIPIIGVLLAILAKAILGLLISFLGVFVLGEGMVLMAMLVTAFLTPGIVRYIHRRHYSTRPLQTHGSLLHSIMKVVGKTLLLMLVLVLSLPVLWIPLLNLLWFKLVFFLYFRSLLLQDVAENCLSEQGYRACKGLLNMPVLWATAVVYSLSFIPVMNLFVPIVGVVVLTHLLLREQHSLGWQIGDLDASSKLIK</sequence>
<keyword evidence="4 5" id="KW-0472">Membrane</keyword>
<evidence type="ECO:0000313" key="6">
    <source>
        <dbReference type="EMBL" id="MFB9887499.1"/>
    </source>
</evidence>
<keyword evidence="3 5" id="KW-1133">Transmembrane helix</keyword>
<feature type="transmembrane region" description="Helical" evidence="5">
    <location>
        <begin position="111"/>
        <end position="130"/>
    </location>
</feature>